<dbReference type="SUPFAM" id="SSF52172">
    <property type="entry name" value="CheY-like"/>
    <property type="match status" value="1"/>
</dbReference>
<evidence type="ECO:0000259" key="2">
    <source>
        <dbReference type="PROSITE" id="PS50110"/>
    </source>
</evidence>
<dbReference type="RefSeq" id="WP_201674779.1">
    <property type="nucleotide sequence ID" value="NZ_JAEQNE010000003.1"/>
</dbReference>
<dbReference type="InterPro" id="IPR001789">
    <property type="entry name" value="Sig_transdc_resp-reg_receiver"/>
</dbReference>
<dbReference type="GO" id="GO:0000160">
    <property type="term" value="P:phosphorelay signal transduction system"/>
    <property type="evidence" value="ECO:0007669"/>
    <property type="project" value="InterPro"/>
</dbReference>
<evidence type="ECO:0000313" key="3">
    <source>
        <dbReference type="EMBL" id="MBL0392131.1"/>
    </source>
</evidence>
<dbReference type="AlphaFoldDB" id="A0A937CTD2"/>
<dbReference type="Gene3D" id="3.40.50.2300">
    <property type="match status" value="1"/>
</dbReference>
<dbReference type="PROSITE" id="PS50110">
    <property type="entry name" value="RESPONSE_REGULATORY"/>
    <property type="match status" value="1"/>
</dbReference>
<dbReference type="SMART" id="SM00448">
    <property type="entry name" value="REC"/>
    <property type="match status" value="1"/>
</dbReference>
<organism evidence="3 4">
    <name type="scientific">Ramlibacter monticola</name>
    <dbReference type="NCBI Taxonomy" id="1926872"/>
    <lineage>
        <taxon>Bacteria</taxon>
        <taxon>Pseudomonadati</taxon>
        <taxon>Pseudomonadota</taxon>
        <taxon>Betaproteobacteria</taxon>
        <taxon>Burkholderiales</taxon>
        <taxon>Comamonadaceae</taxon>
        <taxon>Ramlibacter</taxon>
    </lineage>
</organism>
<sequence>MEVRLFLVEDRLSMQKLLEDVFVALGGFELVGEADTEAEAKLWLLEHPNQWDIAIVDLVLEQGSGMGVVRRARELHLQGKVVVFSAYASPAVARHCLGLGADVVFNKSETGEFLRWLSDQGAH</sequence>
<dbReference type="EMBL" id="JAEQNE010000003">
    <property type="protein sequence ID" value="MBL0392131.1"/>
    <property type="molecule type" value="Genomic_DNA"/>
</dbReference>
<keyword evidence="4" id="KW-1185">Reference proteome</keyword>
<feature type="domain" description="Response regulatory" evidence="2">
    <location>
        <begin position="4"/>
        <end position="122"/>
    </location>
</feature>
<feature type="modified residue" description="4-aspartylphosphate" evidence="1">
    <location>
        <position position="57"/>
    </location>
</feature>
<comment type="caution">
    <text evidence="3">The sequence shown here is derived from an EMBL/GenBank/DDBJ whole genome shotgun (WGS) entry which is preliminary data.</text>
</comment>
<reference evidence="3 4" key="1">
    <citation type="journal article" date="2017" name="Int. J. Syst. Evol. Microbiol.">
        <title>Ramlibacter monticola sp. nov., isolated from forest soil.</title>
        <authorList>
            <person name="Chaudhary D.K."/>
            <person name="Kim J."/>
        </authorList>
    </citation>
    <scope>NUCLEOTIDE SEQUENCE [LARGE SCALE GENOMIC DNA]</scope>
    <source>
        <strain evidence="3 4">KACC 19175</strain>
    </source>
</reference>
<evidence type="ECO:0000256" key="1">
    <source>
        <dbReference type="PROSITE-ProRule" id="PRU00169"/>
    </source>
</evidence>
<dbReference type="Proteomes" id="UP000599109">
    <property type="component" value="Unassembled WGS sequence"/>
</dbReference>
<proteinExistence type="predicted"/>
<dbReference type="Pfam" id="PF00072">
    <property type="entry name" value="Response_reg"/>
    <property type="match status" value="1"/>
</dbReference>
<protein>
    <submittedName>
        <fullName evidence="3">Response regulator</fullName>
    </submittedName>
</protein>
<accession>A0A937CTD2</accession>
<dbReference type="InterPro" id="IPR011006">
    <property type="entry name" value="CheY-like_superfamily"/>
</dbReference>
<evidence type="ECO:0000313" key="4">
    <source>
        <dbReference type="Proteomes" id="UP000599109"/>
    </source>
</evidence>
<name>A0A937CTD2_9BURK</name>
<keyword evidence="1" id="KW-0597">Phosphoprotein</keyword>
<gene>
    <name evidence="3" type="ORF">JJ685_13410</name>
</gene>